<protein>
    <recommendedName>
        <fullName evidence="3">ABC transporter</fullName>
    </recommendedName>
</protein>
<reference evidence="1 2" key="1">
    <citation type="submission" date="2019-07" db="EMBL/GenBank/DDBJ databases">
        <title>Sphingomonas AE3 Genome sequencing and assembly.</title>
        <authorList>
            <person name="Kim H."/>
        </authorList>
    </citation>
    <scope>NUCLEOTIDE SEQUENCE [LARGE SCALE GENOMIC DNA]</scope>
    <source>
        <strain evidence="1 2">AE3</strain>
    </source>
</reference>
<evidence type="ECO:0000313" key="2">
    <source>
        <dbReference type="Proteomes" id="UP000321857"/>
    </source>
</evidence>
<dbReference type="KEGG" id="sxa:FMM02_03820"/>
<evidence type="ECO:0000313" key="1">
    <source>
        <dbReference type="EMBL" id="QDP19166.1"/>
    </source>
</evidence>
<dbReference type="AlphaFoldDB" id="A0A516IQJ7"/>
<name>A0A516IQJ7_9SPHN</name>
<proteinExistence type="predicted"/>
<gene>
    <name evidence="1" type="ORF">FMM02_03820</name>
</gene>
<dbReference type="RefSeq" id="WP_147493620.1">
    <property type="nucleotide sequence ID" value="NZ_CP041659.1"/>
</dbReference>
<keyword evidence="2" id="KW-1185">Reference proteome</keyword>
<dbReference type="Proteomes" id="UP000321857">
    <property type="component" value="Chromosome"/>
</dbReference>
<organism evidence="1 2">
    <name type="scientific">Sphingomonas xanthus</name>
    <dbReference type="NCBI Taxonomy" id="2594473"/>
    <lineage>
        <taxon>Bacteria</taxon>
        <taxon>Pseudomonadati</taxon>
        <taxon>Pseudomonadota</taxon>
        <taxon>Alphaproteobacteria</taxon>
        <taxon>Sphingomonadales</taxon>
        <taxon>Sphingomonadaceae</taxon>
        <taxon>Sphingomonas</taxon>
    </lineage>
</organism>
<dbReference type="EMBL" id="CP041659">
    <property type="protein sequence ID" value="QDP19166.1"/>
    <property type="molecule type" value="Genomic_DNA"/>
</dbReference>
<evidence type="ECO:0008006" key="3">
    <source>
        <dbReference type="Google" id="ProtNLM"/>
    </source>
</evidence>
<sequence length="242" mass="25732">MNPRWIGVLLALAAALSVAILALRQPPLVKARAEGPELALLTSLPLMFGDSFGLEAGGSAVLDRLDRRYTVTPIAVTDRASLLGKALLLMAHPRAQPAEALVDLDRWVREGGRLLLLADPLLEWPSSRPLGDLLRPPPGFADTGLLNHWGLALQVAPERGPVRIPVGRSGLIAVSPGRLSTNSSSCALSAAGLIARCRIGSGRVTIIADADWINVDSERPLAGPTDANLDIFMTELAMLERQ</sequence>
<dbReference type="OrthoDB" id="7390937at2"/>
<accession>A0A516IQJ7</accession>